<evidence type="ECO:0000256" key="2">
    <source>
        <dbReference type="ARBA" id="ARBA00022679"/>
    </source>
</evidence>
<dbReference type="InterPro" id="IPR043128">
    <property type="entry name" value="Rev_trsase/Diguanyl_cyclase"/>
</dbReference>
<feature type="domain" description="Integrase catalytic" evidence="17">
    <location>
        <begin position="3219"/>
        <end position="3398"/>
    </location>
</feature>
<keyword evidence="1" id="KW-0645">Protease</keyword>
<dbReference type="Pfam" id="PF17919">
    <property type="entry name" value="RT_RNaseH_2"/>
    <property type="match status" value="1"/>
</dbReference>
<evidence type="ECO:0000256" key="1">
    <source>
        <dbReference type="ARBA" id="ARBA00022670"/>
    </source>
</evidence>
<feature type="domain" description="Reverse transcriptase" evidence="16">
    <location>
        <begin position="3775"/>
        <end position="3952"/>
    </location>
</feature>
<dbReference type="InterPro" id="IPR041588">
    <property type="entry name" value="Integrase_H2C2"/>
</dbReference>
<dbReference type="SUPFAM" id="SSF56672">
    <property type="entry name" value="DNA/RNA polymerases"/>
    <property type="match status" value="3"/>
</dbReference>
<dbReference type="Gene3D" id="3.30.70.270">
    <property type="match status" value="3"/>
</dbReference>
<dbReference type="PANTHER" id="PTHR47331">
    <property type="entry name" value="PHD-TYPE DOMAIN-CONTAINING PROTEIN"/>
    <property type="match status" value="1"/>
</dbReference>
<feature type="compositionally biased region" description="Polar residues" evidence="14">
    <location>
        <begin position="3628"/>
        <end position="3639"/>
    </location>
</feature>
<feature type="region of interest" description="Disordered" evidence="14">
    <location>
        <begin position="4569"/>
        <end position="4612"/>
    </location>
</feature>
<keyword evidence="6" id="KW-0255">Endonuclease</keyword>
<keyword evidence="19" id="KW-1185">Reference proteome</keyword>
<feature type="compositionally biased region" description="Basic and acidic residues" evidence="14">
    <location>
        <begin position="2991"/>
        <end position="3008"/>
    </location>
</feature>
<feature type="domain" description="Integrase catalytic" evidence="17">
    <location>
        <begin position="2729"/>
        <end position="2892"/>
    </location>
</feature>
<evidence type="ECO:0000256" key="9">
    <source>
        <dbReference type="ARBA" id="ARBA00022884"/>
    </source>
</evidence>
<dbReference type="Gene3D" id="3.30.420.10">
    <property type="entry name" value="Ribonuclease H-like superfamily/Ribonuclease H"/>
    <property type="match status" value="3"/>
</dbReference>
<reference evidence="18 19" key="1">
    <citation type="submission" date="2022-01" db="EMBL/GenBank/DDBJ databases">
        <title>A chromosomal length assembly of Cordylochernes scorpioides.</title>
        <authorList>
            <person name="Zeh D."/>
            <person name="Zeh J."/>
        </authorList>
    </citation>
    <scope>NUCLEOTIDE SEQUENCE [LARGE SCALE GENOMIC DNA]</scope>
    <source>
        <strain evidence="18">IN4F17</strain>
        <tissue evidence="18">Whole Body</tissue>
    </source>
</reference>
<dbReference type="InterPro" id="IPR036397">
    <property type="entry name" value="RNaseH_sf"/>
</dbReference>
<feature type="region of interest" description="Disordered" evidence="14">
    <location>
        <begin position="3620"/>
        <end position="3665"/>
    </location>
</feature>
<evidence type="ECO:0000256" key="13">
    <source>
        <dbReference type="PROSITE-ProRule" id="PRU00047"/>
    </source>
</evidence>
<evidence type="ECO:0000259" key="15">
    <source>
        <dbReference type="PROSITE" id="PS50158"/>
    </source>
</evidence>
<dbReference type="Pfam" id="PF25597">
    <property type="entry name" value="SH3_retrovirus"/>
    <property type="match status" value="1"/>
</dbReference>
<evidence type="ECO:0000259" key="16">
    <source>
        <dbReference type="PROSITE" id="PS50878"/>
    </source>
</evidence>
<feature type="domain" description="CCHC-type" evidence="15">
    <location>
        <begin position="2476"/>
        <end position="2492"/>
    </location>
</feature>
<feature type="domain" description="CCHC-type" evidence="15">
    <location>
        <begin position="383"/>
        <end position="398"/>
    </location>
</feature>
<feature type="region of interest" description="Disordered" evidence="14">
    <location>
        <begin position="2988"/>
        <end position="3020"/>
    </location>
</feature>
<dbReference type="CDD" id="cd00303">
    <property type="entry name" value="retropepsin_like"/>
    <property type="match status" value="1"/>
</dbReference>
<keyword evidence="9" id="KW-0694">RNA-binding</keyword>
<evidence type="ECO:0000256" key="11">
    <source>
        <dbReference type="ARBA" id="ARBA00022918"/>
    </source>
</evidence>
<keyword evidence="8" id="KW-0460">Magnesium</keyword>
<accession>A0ABY6JY83</accession>
<evidence type="ECO:0000313" key="18">
    <source>
        <dbReference type="EMBL" id="UYV60598.1"/>
    </source>
</evidence>
<dbReference type="InterPro" id="IPR001969">
    <property type="entry name" value="Aspartic_peptidase_AS"/>
</dbReference>
<dbReference type="Gene3D" id="1.10.340.70">
    <property type="match status" value="2"/>
</dbReference>
<dbReference type="EMBL" id="CP092863">
    <property type="protein sequence ID" value="UYV60598.1"/>
    <property type="molecule type" value="Genomic_DNA"/>
</dbReference>
<dbReference type="InterPro" id="IPR040676">
    <property type="entry name" value="DUF5641"/>
</dbReference>
<evidence type="ECO:0000256" key="4">
    <source>
        <dbReference type="ARBA" id="ARBA00022722"/>
    </source>
</evidence>
<dbReference type="InterPro" id="IPR057670">
    <property type="entry name" value="SH3_retrovirus"/>
</dbReference>
<dbReference type="InterPro" id="IPR005312">
    <property type="entry name" value="DUF1759"/>
</dbReference>
<dbReference type="InterPro" id="IPR000477">
    <property type="entry name" value="RT_dom"/>
</dbReference>
<dbReference type="InterPro" id="IPR021109">
    <property type="entry name" value="Peptidase_aspartic_dom_sf"/>
</dbReference>
<dbReference type="Pfam" id="PF00078">
    <property type="entry name" value="RVT_1"/>
    <property type="match status" value="2"/>
</dbReference>
<sequence length="4612" mass="529818">MEILKRHRNLLRKRLTRSLKTTEEFLSGTPPIPVEDIEYNREIIEETHGELLVIQGKIRDFMLTSDVSEEELEQDDEEALQYTQRYKRIYKKCLALVEPRVTASSPTTSEVSFASSSHHRTVKLPKIELKKFTGEIKDWLGWWAQFNKIHVDPTLEDSDKFQYLVQSMSPGTRASKLVDSYPPTAENYPKVIETLTERFGRPELLQQVYVRDLIRLMIDCSSKQQLMVTSFYDELVTHLRALESLKIEARQMSVFIFPMIEACLSEELMKAWQRSPLHDVKIDANDSTQTRVDLIMEFLQKEAAAEQDRALAGSKFGFRSLKQDRNVGRQSHPAKIPTASGLFAGRAQNCIFCNKDHKNTECLAARRMSIKERRERIKNAKCCFSCLQPGHISSNCRRRITECIRCKKKHLDILCPLNAPGRESADEDKEQVEDCDVSPTVENGVSFSGLSASSLILLQTLKIKVEGATSAKVVRALLDTGSQRSYILSKTAQDLGLSPIGQESLKHVVFGGHTSESVHQEYRVNLGHASGNFKMVAKLLDQQKICANLPRLSRGPWLKELKARRIWVPDIGKDDMEIEILLGCDVLGSIFMMKSCVLSNGLTASQTRFGWTLMGECQPGSDVSLAHHVTTMTISESSITNLWNLDVLGIMDPIEVKQRDQRDALARRHFLKTVQHSVSGRYVVSLPWTVEKAKIADNREVAMKRLEQTTKKLISLNLYEDYDDIFRGWLDDGIIEKVPAEQHDAEAFYLPHRPVVKLSSGTTPIRPVFDASSKVYRSPSLNDCLEKGPNLIEMIPNLMLRFRNGKFGVVADIKKAFLQIEVNERDRDYLRFLWYSQNGEKTEVFRHRRVVFGVNCSPFILGAVIEYHLSNVRPEHKPLAQRLQKSFYVDNLVTSVNSFEDLQDLKLTATSIMDNARLELSRWEHSLDVASDTYPFERAEISNVLGIYWDKREDCLSCEIPVAIPPKITKRSILSCLAQIYDPIGFLNPILMKPKIILQKVWIKRVNQLGTFVGNRVKEICRLSDPGNWRYVPNECNPGDLPSRGCSLSRLIQSTWWEGPSWLKLSEEFWPSRPMTYVSDDPNDLVTISPSMFLQEQTDVEFPECQNMGYNPTTQKLRYLSKLREELKSRFRKEYLSLLVWRKRRIYNPKLQAGDVVLVGMDNKKRNFWPLAVIEEILFGRDGVNRLVKVKTAVGTFLRPIQKIYPLEISSTAASSRLLNDKEKTAKIQTRSGRTICIPNRLDDYYCFSVCLDKNRLQALMDFLRDEVKGAERMAFAKENFEGNSSMRATGSQLKTPRKTPPTVSNLFGSAFKRKCIFCQRDNHLSSRCFVASRLTPSERDQRIKEAKVCFKCLKGNHLKRECRADIKCRNCGKDHLDIFCNKIALKQGGNNSFKGETSKVVNEGNATCTGVNMSARTCANDILLMTSVAKLKGAKETKEVKVLFDTGSHYSYIKRSIVEKLGLNKIGEISLEKSLFGGGNMKEALHGKYVLKLGSLTNKIDVDIVALDQPEICARIPPIPRGRLLYKLKRKKIYIHPSNFRNEEIDILIGSDYFGQLLTGKVVHLGEDLTAVETKLGWTLMGQSPVVCKEDKVQIALNMLVARNNLKDLWELDVLGIQDPIEVVSKKKRETELREHFIKNIKRDEDQRYSVALPWKCERNNIPSNLEIAQRRLEACTNKLRKEKRVIEYSTILQEWEREGLIERIEENRPQKKGHYLPHRPVFKAESRTTPLRPVFDASCRSYNGLSLNDYLEKGPNLLEKIPEILIRFREKGIGVLADIRKAFQMITVQLQDQDFLRFLWWDQTDPMKLTVFRHKRVVFGLNCSPFILGAVIDHHLNSVQGPAAEIAKTMARSFYMDNLVTSLSSQEEVQQFQNTAVNIMEMAKMDLREWEFNLPVSNSKEEKGTTTKVLGLVWDKVEDVLNCDVSIEKDLPRRLTKRIILSKIQQVFDPLGVHSPIFLPPKLLLQRSWELKIGWDSQLPEDMDREFRTWYSQIGLLSQIKIPRHIWFDQTNENEIHVFCDASKSAYAAVAYMRSEVQGGVHLSLLWSKSRLAPTKRVTIPRLELLACVLGARLVKSISTALTNSCPVTLWTDSSTVMAWLKRKNDWNVFVRNRVHEIRDTVNNENWKFVYGKFNPADLPSRGCSISTNWWEGPEWLKGEKESWPSFEPTIDEEEIIKEKRKTLQAHTTLIVEANRWFLDRRSKYSLNIRIMAWVLRFLDNARRILFAYLEISMADELRIPKLDGNNYYSWAIRTKSILIQKDIWDAIEPGFPRETTEKQKRKDSLALSVILLAVEDSFLDDIGDCKRAIDAWQMLEDIHTKYGLLHILQLLREFFNIVKRNDEDMKEYFARIMECHRKLAKCHHGFGDGELALIMLLGLPKSYEPLILSLEQQEEKLSTSVVKSKLLLEEKRQKQRQIPQEDPNCAFAVRRKEDTCKSPCQERKIFEYDQPRNYHNTWTERKRENYNYSRQIRCFNCGKLGHIARNCRKRENYNYSRQIRCFSCGRLGHIARNCRFANSSRRISEGMLKRGTLDLTHKVLFANGFENNNSQNIWFLDSGATEHMTSNRLKLTNTKSISTSVEMANNEKIKVSEMGDVTIKLGHEYGGETLFLENVLYVPELDGNILSVGRIEERGNKVLFQNGKASVFGSDGGLILKSNRRGRIYTVEELKIAKVKSPSADIWHRRLGHVYKRDLQNVSDTAECEVCLEGKMRRLPFPSKPVESKRTSSPLELIHSDVVGPISPMSKGGNNYFVTFIDDFTHYTTMRSKSEVLERFKEYKNSVENYHSRKIKVLRSDNGTEYVNGEFNKFLNENGIKRQLTVPRTPQQNGTAERMNQTLLNTARCILLESGIPKSFWADAVNTACYLRNKCSSKAISNKIPEEMWTERPVKIEHIRVFGCQTWAYNDQRRSKFDSRSRECVLIGYPEGVKGYKVWDFRNNKVFVTRNVRFREDVFPTKKIDKQISHETDFFQVLNNKFEEDYESVNGEDTKLVERNQKDELKKEDEEGQNEAAIPRGYSGTDEEAISVERNLNNLERKEDEEQACGDEELRREDEEEGQNETVIPRRSSRIAAWRREGNLKVIELERAERKLLKLVQQETFPGKQAPKNGLKTIKSVEGLWCVETNLLHGQDSEVFKRPILLPRNHPLVEQMVREIHQQNGHGGAQFILSQLREKFWIIGGRRLIKQIIGKCVICRRHNQKPIQTPGAALPTNRIGLGKPFEVTGVDLLGPLHLKGGSKVWVALFTCAVYRAVHIEIVRTLEANTFLLALKRFICRRGRPGKIYSDNGTNFSKTNELLKRLDWGEIERESSVKRIQWIFIPPSAPWWGGFWERLVRVVKSLLVRMLGFSKLNYVQLETALCEVESIINNRALSYISEDDQDLIPLTPQMFLQTNANNEFPELEKIRVNSFTRKYKILSKLNEELKQRFRKEYLGVLMQRAENKRERCIKEGDLVLIGQDNTKRILWPVGKIIKLYLGKDGVNRVARVKTSTGEWLRPVQRLFPLEISSEETPEKVSGDKKPLTIETRSGREVRKPIRFAPDVLNQIQEDREPVDEFITSLYKLADSCEFEGLHEQLIRDRIVVGVKGKALSERMQLDSELTLEKAVKMVRQQEAVRQQQVDLQRPSASQKVSQVKFNSKKQSPKQQQQPSRKKEKSAKTRSRCPKCGVISTLRNGNYEIKEKIYVIRRLSEPLLSRRACELLNLARRIEVVATRINPIKEFPEVFEGLGQIGNPYEIKLKPGAKPYAVHTPRRVPIPLMEKLKTRLEELEKAGIIAQVNVATEWCAPTVIAGKPNGDIRLCVDLSRLNEHVQREVHPMPVVEHMLGQLGEARFFSKLDANSGFHQIPLSPDCQHLTTFITPFGRYKYCRMPFGISLAPEYFQKVMSIILQGMDGVMCYLDDILIFASDSKTHDRILRLVLRKLKEAKVTLNKAKCVFGVPRINFLGHILDEDGIRPDPAKIEAVAKMPAPTDVHGVRRFLGMVNHLGRFVENLSEIVAPLNQLLVKGQDFVWDCSQERAFRKLKELLTTQPILAAYDVRKPTMVSSDASSYGLGAVLKQEGKNGIWRPVAYSSRTMTPTEKRYAQIEKEALAITWACERFQDFLLGKRFRIETDHKPLIPLFSTKELSSLTPRLQRFRMRMMRFGFEIVHIPGKELLDADALSRQPLLTTEGGENERQTSAHINAVLSSITDKDKMLTKIFEAQQEDTTLKAVANYLEQGWPDKKKMSQALLSYWHVKDELGVQNGLLMRSCRLVIPASMKLEILDKLHAGHFGITKTRLRARETVWWPGISEEIAETVRKCSVCIQEAVSKHEPLIPTNFPTRPWQKVGMDLFKFENKWYLVVIDYYSRYPEMVQLDRLTASVVVRSCKSIFARHGIPETVVSDNGTQFGAAREFANFARQYGFTHVTSSPRFPQSNGMAEAGVKIAKLILKKNQDPSLGLLEYRSTPLENGYSPAELLMGRKLRTTLPIAPENLNPKLVDSQTLKRKEGRRRKDMKSRYDRRCGATDMEELSEGDTVWITDMRTWGIVKKKASTPRSYMVDTPVGTLRRNRFHLRKGYAVQYPADPSTPTFSEEELVENEKTPVVDYPSNDSEDGQIRTRSGRIVKP</sequence>
<keyword evidence="11" id="KW-0695">RNA-directed DNA polymerase</keyword>
<feature type="compositionally biased region" description="Basic residues" evidence="14">
    <location>
        <begin position="3653"/>
        <end position="3665"/>
    </location>
</feature>
<dbReference type="InterPro" id="IPR012337">
    <property type="entry name" value="RNaseH-like_sf"/>
</dbReference>
<name>A0ABY6JY83_9ARAC</name>
<keyword evidence="12" id="KW-0238">DNA-binding</keyword>
<dbReference type="InterPro" id="IPR043502">
    <property type="entry name" value="DNA/RNA_pol_sf"/>
</dbReference>
<dbReference type="Pfam" id="PF17921">
    <property type="entry name" value="Integrase_H2C2"/>
    <property type="match status" value="2"/>
</dbReference>
<dbReference type="Pfam" id="PF18701">
    <property type="entry name" value="DUF5641"/>
    <property type="match status" value="2"/>
</dbReference>
<dbReference type="Proteomes" id="UP001235939">
    <property type="component" value="Chromosome 01"/>
</dbReference>
<keyword evidence="13" id="KW-0479">Metal-binding</keyword>
<evidence type="ECO:0000259" key="17">
    <source>
        <dbReference type="PROSITE" id="PS50994"/>
    </source>
</evidence>
<feature type="domain" description="CCHC-type" evidence="15">
    <location>
        <begin position="2503"/>
        <end position="2518"/>
    </location>
</feature>
<evidence type="ECO:0000313" key="19">
    <source>
        <dbReference type="Proteomes" id="UP001235939"/>
    </source>
</evidence>
<dbReference type="Gene3D" id="3.10.10.10">
    <property type="entry name" value="HIV Type 1 Reverse Transcriptase, subunit A, domain 1"/>
    <property type="match status" value="2"/>
</dbReference>
<dbReference type="PROSITE" id="PS50158">
    <property type="entry name" value="ZF_CCHC"/>
    <property type="match status" value="3"/>
</dbReference>
<dbReference type="InterPro" id="IPR008042">
    <property type="entry name" value="Retrotrans_Pao"/>
</dbReference>
<dbReference type="PANTHER" id="PTHR47331:SF5">
    <property type="entry name" value="RIBONUCLEASE H"/>
    <property type="match status" value="1"/>
</dbReference>
<dbReference type="Gene3D" id="4.10.60.10">
    <property type="entry name" value="Zinc finger, CCHC-type"/>
    <property type="match status" value="1"/>
</dbReference>
<evidence type="ECO:0000256" key="5">
    <source>
        <dbReference type="ARBA" id="ARBA00022750"/>
    </source>
</evidence>
<feature type="non-terminal residue" evidence="18">
    <location>
        <position position="4612"/>
    </location>
</feature>
<dbReference type="Gene3D" id="2.40.70.10">
    <property type="entry name" value="Acid Proteases"/>
    <property type="match status" value="2"/>
</dbReference>
<dbReference type="Pfam" id="PF14223">
    <property type="entry name" value="Retrotran_gag_2"/>
    <property type="match status" value="1"/>
</dbReference>
<keyword evidence="7" id="KW-0378">Hydrolase</keyword>
<dbReference type="Pfam" id="PF00665">
    <property type="entry name" value="rve"/>
    <property type="match status" value="2"/>
</dbReference>
<evidence type="ECO:0000256" key="3">
    <source>
        <dbReference type="ARBA" id="ARBA00022695"/>
    </source>
</evidence>
<dbReference type="InterPro" id="IPR036875">
    <property type="entry name" value="Znf_CCHC_sf"/>
</dbReference>
<dbReference type="PROSITE" id="PS00141">
    <property type="entry name" value="ASP_PROTEASE"/>
    <property type="match status" value="1"/>
</dbReference>
<dbReference type="PROSITE" id="PS50994">
    <property type="entry name" value="INTEGRASE"/>
    <property type="match status" value="3"/>
</dbReference>
<evidence type="ECO:0000256" key="8">
    <source>
        <dbReference type="ARBA" id="ARBA00022842"/>
    </source>
</evidence>
<keyword evidence="13" id="KW-0862">Zinc</keyword>
<dbReference type="SUPFAM" id="SSF57756">
    <property type="entry name" value="Retrovirus zinc finger-like domains"/>
    <property type="match status" value="1"/>
</dbReference>
<dbReference type="SMART" id="SM00343">
    <property type="entry name" value="ZnF_C2HC"/>
    <property type="match status" value="6"/>
</dbReference>
<proteinExistence type="predicted"/>
<keyword evidence="3" id="KW-0548">Nucleotidyltransferase</keyword>
<dbReference type="CDD" id="cd09274">
    <property type="entry name" value="RNase_HI_RT_Ty3"/>
    <property type="match status" value="1"/>
</dbReference>
<keyword evidence="2" id="KW-0808">Transferase</keyword>
<dbReference type="InterPro" id="IPR041577">
    <property type="entry name" value="RT_RNaseH_2"/>
</dbReference>
<dbReference type="InterPro" id="IPR001878">
    <property type="entry name" value="Znf_CCHC"/>
</dbReference>
<dbReference type="PROSITE" id="PS50878">
    <property type="entry name" value="RT_POL"/>
    <property type="match status" value="1"/>
</dbReference>
<gene>
    <name evidence="18" type="ORF">LAZ67_1001629</name>
</gene>
<dbReference type="SUPFAM" id="SSF53098">
    <property type="entry name" value="Ribonuclease H-like"/>
    <property type="match status" value="3"/>
</dbReference>
<feature type="domain" description="Integrase catalytic" evidence="17">
    <location>
        <begin position="4324"/>
        <end position="4489"/>
    </location>
</feature>
<dbReference type="Pfam" id="PF03564">
    <property type="entry name" value="DUF1759"/>
    <property type="match status" value="1"/>
</dbReference>
<keyword evidence="13" id="KW-0863">Zinc-finger</keyword>
<dbReference type="Pfam" id="PF05380">
    <property type="entry name" value="Peptidase_A17"/>
    <property type="match status" value="2"/>
</dbReference>
<dbReference type="CDD" id="cd01647">
    <property type="entry name" value="RT_LTR"/>
    <property type="match status" value="1"/>
</dbReference>
<feature type="region of interest" description="Disordered" evidence="14">
    <location>
        <begin position="3038"/>
        <end position="3067"/>
    </location>
</feature>
<evidence type="ECO:0000256" key="6">
    <source>
        <dbReference type="ARBA" id="ARBA00022759"/>
    </source>
</evidence>
<dbReference type="InterPro" id="IPR054722">
    <property type="entry name" value="PolX-like_BBD"/>
</dbReference>
<evidence type="ECO:0000256" key="7">
    <source>
        <dbReference type="ARBA" id="ARBA00022801"/>
    </source>
</evidence>
<keyword evidence="10" id="KW-0229">DNA integration</keyword>
<evidence type="ECO:0000256" key="14">
    <source>
        <dbReference type="SAM" id="MobiDB-lite"/>
    </source>
</evidence>
<dbReference type="Pfam" id="PF22936">
    <property type="entry name" value="Pol_BBD"/>
    <property type="match status" value="1"/>
</dbReference>
<organism evidence="18 19">
    <name type="scientific">Cordylochernes scorpioides</name>
    <dbReference type="NCBI Taxonomy" id="51811"/>
    <lineage>
        <taxon>Eukaryota</taxon>
        <taxon>Metazoa</taxon>
        <taxon>Ecdysozoa</taxon>
        <taxon>Arthropoda</taxon>
        <taxon>Chelicerata</taxon>
        <taxon>Arachnida</taxon>
        <taxon>Pseudoscorpiones</taxon>
        <taxon>Cheliferoidea</taxon>
        <taxon>Chernetidae</taxon>
        <taxon>Cordylochernes</taxon>
    </lineage>
</organism>
<dbReference type="Pfam" id="PF00098">
    <property type="entry name" value="zf-CCHC"/>
    <property type="match status" value="2"/>
</dbReference>
<protein>
    <submittedName>
        <fullName evidence="18">K02A2.6-like</fullName>
    </submittedName>
</protein>
<dbReference type="InterPro" id="IPR001584">
    <property type="entry name" value="Integrase_cat-core"/>
</dbReference>
<keyword evidence="5" id="KW-0064">Aspartyl protease</keyword>
<evidence type="ECO:0000256" key="12">
    <source>
        <dbReference type="ARBA" id="ARBA00023125"/>
    </source>
</evidence>
<evidence type="ECO:0000256" key="10">
    <source>
        <dbReference type="ARBA" id="ARBA00022908"/>
    </source>
</evidence>
<keyword evidence="4" id="KW-0540">Nuclease</keyword>